<dbReference type="RefSeq" id="WP_121977826.1">
    <property type="nucleotide sequence ID" value="NZ_JBHTLH010000005.1"/>
</dbReference>
<evidence type="ECO:0000256" key="1">
    <source>
        <dbReference type="ARBA" id="ARBA00022723"/>
    </source>
</evidence>
<keyword evidence="1 5" id="KW-0479">Metal-binding</keyword>
<dbReference type="Pfam" id="PF08240">
    <property type="entry name" value="ADH_N"/>
    <property type="match status" value="1"/>
</dbReference>
<name>A0ABW3PDS1_9LACO</name>
<dbReference type="InterPro" id="IPR020843">
    <property type="entry name" value="ER"/>
</dbReference>
<dbReference type="InterPro" id="IPR011032">
    <property type="entry name" value="GroES-like_sf"/>
</dbReference>
<accession>A0ABW3PDS1</accession>
<evidence type="ECO:0000256" key="5">
    <source>
        <dbReference type="RuleBase" id="RU361277"/>
    </source>
</evidence>
<dbReference type="EMBL" id="JBHTLH010000005">
    <property type="protein sequence ID" value="MFD1124224.1"/>
    <property type="molecule type" value="Genomic_DNA"/>
</dbReference>
<dbReference type="Gene3D" id="3.90.180.10">
    <property type="entry name" value="Medium-chain alcohol dehydrogenases, catalytic domain"/>
    <property type="match status" value="1"/>
</dbReference>
<keyword evidence="8" id="KW-1185">Reference proteome</keyword>
<dbReference type="SMART" id="SM00829">
    <property type="entry name" value="PKS_ER"/>
    <property type="match status" value="1"/>
</dbReference>
<dbReference type="CDD" id="cd08278">
    <property type="entry name" value="benzyl_alcohol_DH"/>
    <property type="match status" value="1"/>
</dbReference>
<comment type="similarity">
    <text evidence="5">Belongs to the zinc-containing alcohol dehydrogenase family.</text>
</comment>
<evidence type="ECO:0000313" key="8">
    <source>
        <dbReference type="Proteomes" id="UP001597156"/>
    </source>
</evidence>
<keyword evidence="2 5" id="KW-0862">Zinc</keyword>
<dbReference type="SUPFAM" id="SSF50129">
    <property type="entry name" value="GroES-like"/>
    <property type="match status" value="1"/>
</dbReference>
<dbReference type="PROSITE" id="PS00059">
    <property type="entry name" value="ADH_ZINC"/>
    <property type="match status" value="1"/>
</dbReference>
<comment type="cofactor">
    <cofactor evidence="5">
        <name>Zn(2+)</name>
        <dbReference type="ChEBI" id="CHEBI:29105"/>
    </cofactor>
</comment>
<dbReference type="PANTHER" id="PTHR43880:SF12">
    <property type="entry name" value="ALCOHOL DEHYDROGENASE CLASS-3"/>
    <property type="match status" value="1"/>
</dbReference>
<dbReference type="Pfam" id="PF00107">
    <property type="entry name" value="ADH_zinc_N"/>
    <property type="match status" value="1"/>
</dbReference>
<feature type="domain" description="Enoyl reductase (ER)" evidence="6">
    <location>
        <begin position="12"/>
        <end position="367"/>
    </location>
</feature>
<protein>
    <submittedName>
        <fullName evidence="7">NAD(P)-dependent alcohol dehydrogenase</fullName>
    </submittedName>
</protein>
<organism evidence="7 8">
    <name type="scientific">Lentilactobacillus raoultii</name>
    <dbReference type="NCBI Taxonomy" id="1987503"/>
    <lineage>
        <taxon>Bacteria</taxon>
        <taxon>Bacillati</taxon>
        <taxon>Bacillota</taxon>
        <taxon>Bacilli</taxon>
        <taxon>Lactobacillales</taxon>
        <taxon>Lactobacillaceae</taxon>
        <taxon>Lentilactobacillus</taxon>
    </lineage>
</organism>
<dbReference type="PANTHER" id="PTHR43880">
    <property type="entry name" value="ALCOHOL DEHYDROGENASE"/>
    <property type="match status" value="1"/>
</dbReference>
<dbReference type="Proteomes" id="UP001597156">
    <property type="component" value="Unassembled WGS sequence"/>
</dbReference>
<comment type="caution">
    <text evidence="7">The sequence shown here is derived from an EMBL/GenBank/DDBJ whole genome shotgun (WGS) entry which is preliminary data.</text>
</comment>
<sequence length="377" mass="40558">MSKQITGAVIEKQNADFKLENLEVDDQPKANEVLVHMVASGICHTDEAVRDGSAGDYPYPGIVGHEGAGIVEKIGSQVSTVKVGDHVILSYDYDGVCHNCLTGHPASCVNWAKLNTAGFRPDGSVAFTRENGEPIHNFFNQSSFTTETLVQERNVTVIDKNIDLRKVGPLGCGFVTGSGTVFNGLNPKEGDSIVIVGTGAVSSGSLMAAKIKGCSKIICVDIHDNRLEMAKELGATDTINSSKEDWVKRVKELTNGEGANFIIDTTGVAEVMHQSVTALASGGHLAPVAVTAKTLSFMPWNELTAFQKHVDGVLMGDAIPQLALQKLITFWQAGQFPFDKLEKFYTFDQINEANRASNDGSVIKPVMIIDKDYQPGD</sequence>
<dbReference type="InterPro" id="IPR013149">
    <property type="entry name" value="ADH-like_C"/>
</dbReference>
<dbReference type="InterPro" id="IPR013154">
    <property type="entry name" value="ADH-like_N"/>
</dbReference>
<dbReference type="Gene3D" id="3.40.50.720">
    <property type="entry name" value="NAD(P)-binding Rossmann-like Domain"/>
    <property type="match status" value="1"/>
</dbReference>
<gene>
    <name evidence="7" type="ORF">ACFQ22_02445</name>
</gene>
<evidence type="ECO:0000256" key="3">
    <source>
        <dbReference type="ARBA" id="ARBA00023002"/>
    </source>
</evidence>
<evidence type="ECO:0000259" key="6">
    <source>
        <dbReference type="SMART" id="SM00829"/>
    </source>
</evidence>
<evidence type="ECO:0000256" key="4">
    <source>
        <dbReference type="ARBA" id="ARBA00023027"/>
    </source>
</evidence>
<dbReference type="InterPro" id="IPR036291">
    <property type="entry name" value="NAD(P)-bd_dom_sf"/>
</dbReference>
<dbReference type="SUPFAM" id="SSF51735">
    <property type="entry name" value="NAD(P)-binding Rossmann-fold domains"/>
    <property type="match status" value="1"/>
</dbReference>
<dbReference type="InterPro" id="IPR002328">
    <property type="entry name" value="ADH_Zn_CS"/>
</dbReference>
<evidence type="ECO:0000313" key="7">
    <source>
        <dbReference type="EMBL" id="MFD1124224.1"/>
    </source>
</evidence>
<keyword evidence="4" id="KW-0520">NAD</keyword>
<reference evidence="8" key="1">
    <citation type="journal article" date="2019" name="Int. J. Syst. Evol. Microbiol.">
        <title>The Global Catalogue of Microorganisms (GCM) 10K type strain sequencing project: providing services to taxonomists for standard genome sequencing and annotation.</title>
        <authorList>
            <consortium name="The Broad Institute Genomics Platform"/>
            <consortium name="The Broad Institute Genome Sequencing Center for Infectious Disease"/>
            <person name="Wu L."/>
            <person name="Ma J."/>
        </authorList>
    </citation>
    <scope>NUCLEOTIDE SEQUENCE [LARGE SCALE GENOMIC DNA]</scope>
    <source>
        <strain evidence="8">CCUG 71848</strain>
    </source>
</reference>
<proteinExistence type="inferred from homology"/>
<keyword evidence="3" id="KW-0560">Oxidoreductase</keyword>
<evidence type="ECO:0000256" key="2">
    <source>
        <dbReference type="ARBA" id="ARBA00022833"/>
    </source>
</evidence>